<dbReference type="EMBL" id="JBHSPB010000011">
    <property type="protein sequence ID" value="MFC5722375.1"/>
    <property type="molecule type" value="Genomic_DNA"/>
</dbReference>
<keyword evidence="5" id="KW-0378">Hydrolase</keyword>
<dbReference type="InterPro" id="IPR006543">
    <property type="entry name" value="Histidinol-phos"/>
</dbReference>
<dbReference type="PANTHER" id="PTHR42891">
    <property type="entry name" value="D-GLYCERO-BETA-D-MANNO-HEPTOSE-1,7-BISPHOSPHATE 7-PHOSPHATASE"/>
    <property type="match status" value="1"/>
</dbReference>
<keyword evidence="4" id="KW-0479">Metal-binding</keyword>
<dbReference type="SUPFAM" id="SSF56784">
    <property type="entry name" value="HAD-like"/>
    <property type="match status" value="1"/>
</dbReference>
<dbReference type="Pfam" id="PF00702">
    <property type="entry name" value="Hydrolase"/>
    <property type="match status" value="1"/>
</dbReference>
<gene>
    <name evidence="8" type="ORF">ACFP1Z_19600</name>
</gene>
<evidence type="ECO:0000313" key="9">
    <source>
        <dbReference type="Proteomes" id="UP001596083"/>
    </source>
</evidence>
<dbReference type="InterPro" id="IPR004446">
    <property type="entry name" value="Heptose_bisP_phosphatase"/>
</dbReference>
<dbReference type="InterPro" id="IPR006549">
    <property type="entry name" value="HAD-SF_hydro_IIIA"/>
</dbReference>
<dbReference type="RefSeq" id="WP_390317781.1">
    <property type="nucleotide sequence ID" value="NZ_JBHSPB010000011.1"/>
</dbReference>
<accession>A0ABW0Z0K7</accession>
<sequence length="210" mass="22233">MRYTATEFGPAENATGGPGTFFLDRDGTVNVKPPDGQYVTSPGELVLLPGAAEAVRRLNAAGRRVVLVTNQRGVARGLMTREDVAAVHRRLAEMLRAGGAFLDACYICPHEVGRCGCRKPLPGLLRAAARDFPDIDPAHSVMIGDSESDVLAGKAAGTATVRIGRPAENAGQTAADLVAADLWTAVDLLLTSRRRPRRRGPADPRRGDGV</sequence>
<name>A0ABW0Z0K7_9ACTN</name>
<keyword evidence="9" id="KW-1185">Reference proteome</keyword>
<dbReference type="NCBIfam" id="TIGR01656">
    <property type="entry name" value="Histidinol-ppas"/>
    <property type="match status" value="1"/>
</dbReference>
<dbReference type="Proteomes" id="UP001596083">
    <property type="component" value="Unassembled WGS sequence"/>
</dbReference>
<dbReference type="CDD" id="cd07503">
    <property type="entry name" value="HAD_HisB-N"/>
    <property type="match status" value="1"/>
</dbReference>
<evidence type="ECO:0000313" key="8">
    <source>
        <dbReference type="EMBL" id="MFC5722375.1"/>
    </source>
</evidence>
<evidence type="ECO:0000256" key="6">
    <source>
        <dbReference type="ARBA" id="ARBA00023277"/>
    </source>
</evidence>
<comment type="similarity">
    <text evidence="2">Belongs to the GmhB family.</text>
</comment>
<protein>
    <recommendedName>
        <fullName evidence="7">D,D-heptose 1,7-bisphosphate phosphatase</fullName>
    </recommendedName>
</protein>
<evidence type="ECO:0000256" key="5">
    <source>
        <dbReference type="ARBA" id="ARBA00022801"/>
    </source>
</evidence>
<dbReference type="NCBIfam" id="TIGR01662">
    <property type="entry name" value="HAD-SF-IIIA"/>
    <property type="match status" value="1"/>
</dbReference>
<proteinExistence type="inferred from homology"/>
<comment type="subcellular location">
    <subcellularLocation>
        <location evidence="1">Cytoplasm</location>
    </subcellularLocation>
</comment>
<dbReference type="InterPro" id="IPR023214">
    <property type="entry name" value="HAD_sf"/>
</dbReference>
<evidence type="ECO:0000256" key="4">
    <source>
        <dbReference type="ARBA" id="ARBA00022723"/>
    </source>
</evidence>
<evidence type="ECO:0000256" key="1">
    <source>
        <dbReference type="ARBA" id="ARBA00004496"/>
    </source>
</evidence>
<organism evidence="8 9">
    <name type="scientific">Streptomyces gamaensis</name>
    <dbReference type="NCBI Taxonomy" id="1763542"/>
    <lineage>
        <taxon>Bacteria</taxon>
        <taxon>Bacillati</taxon>
        <taxon>Actinomycetota</taxon>
        <taxon>Actinomycetes</taxon>
        <taxon>Kitasatosporales</taxon>
        <taxon>Streptomycetaceae</taxon>
        <taxon>Streptomyces</taxon>
    </lineage>
</organism>
<keyword evidence="3" id="KW-0963">Cytoplasm</keyword>
<keyword evidence="6" id="KW-0119">Carbohydrate metabolism</keyword>
<dbReference type="PANTHER" id="PTHR42891:SF1">
    <property type="entry name" value="D-GLYCERO-BETA-D-MANNO-HEPTOSE-1,7-BISPHOSPHATE 7-PHOSPHATASE"/>
    <property type="match status" value="1"/>
</dbReference>
<dbReference type="Gene3D" id="3.40.50.1000">
    <property type="entry name" value="HAD superfamily/HAD-like"/>
    <property type="match status" value="1"/>
</dbReference>
<evidence type="ECO:0000256" key="7">
    <source>
        <dbReference type="ARBA" id="ARBA00031828"/>
    </source>
</evidence>
<reference evidence="9" key="1">
    <citation type="journal article" date="2019" name="Int. J. Syst. Evol. Microbiol.">
        <title>The Global Catalogue of Microorganisms (GCM) 10K type strain sequencing project: providing services to taxonomists for standard genome sequencing and annotation.</title>
        <authorList>
            <consortium name="The Broad Institute Genomics Platform"/>
            <consortium name="The Broad Institute Genome Sequencing Center for Infectious Disease"/>
            <person name="Wu L."/>
            <person name="Ma J."/>
        </authorList>
    </citation>
    <scope>NUCLEOTIDE SEQUENCE [LARGE SCALE GENOMIC DNA]</scope>
    <source>
        <strain evidence="9">CGMCC 4.7304</strain>
    </source>
</reference>
<dbReference type="InterPro" id="IPR036412">
    <property type="entry name" value="HAD-like_sf"/>
</dbReference>
<evidence type="ECO:0000256" key="2">
    <source>
        <dbReference type="ARBA" id="ARBA00005628"/>
    </source>
</evidence>
<comment type="caution">
    <text evidence="8">The sequence shown here is derived from an EMBL/GenBank/DDBJ whole genome shotgun (WGS) entry which is preliminary data.</text>
</comment>
<evidence type="ECO:0000256" key="3">
    <source>
        <dbReference type="ARBA" id="ARBA00022490"/>
    </source>
</evidence>